<name>A0A7C1SH93_UNCW3</name>
<reference evidence="1" key="1">
    <citation type="journal article" date="2020" name="mSystems">
        <title>Genome- and Community-Level Interaction Insights into Carbon Utilization and Element Cycling Functions of Hydrothermarchaeota in Hydrothermal Sediment.</title>
        <authorList>
            <person name="Zhou Z."/>
            <person name="Liu Y."/>
            <person name="Xu W."/>
            <person name="Pan J."/>
            <person name="Luo Z.H."/>
            <person name="Li M."/>
        </authorList>
    </citation>
    <scope>NUCLEOTIDE SEQUENCE [LARGE SCALE GENOMIC DNA]</scope>
    <source>
        <strain evidence="1">SpSt-265</strain>
        <strain evidence="2">SpSt-465</strain>
    </source>
</reference>
<accession>A0A7C1SH93</accession>
<dbReference type="Gene3D" id="3.40.50.300">
    <property type="entry name" value="P-loop containing nucleotide triphosphate hydrolases"/>
    <property type="match status" value="1"/>
</dbReference>
<dbReference type="InterPro" id="IPR021228">
    <property type="entry name" value="BrxD"/>
</dbReference>
<proteinExistence type="predicted"/>
<comment type="caution">
    <text evidence="1">The sequence shown here is derived from an EMBL/GenBank/DDBJ whole genome shotgun (WGS) entry which is preliminary data.</text>
</comment>
<dbReference type="SUPFAM" id="SSF52540">
    <property type="entry name" value="P-loop containing nucleoside triphosphate hydrolases"/>
    <property type="match status" value="1"/>
</dbReference>
<dbReference type="EMBL" id="DSLG01000007">
    <property type="protein sequence ID" value="HEA87487.1"/>
    <property type="molecule type" value="Genomic_DNA"/>
</dbReference>
<dbReference type="InterPro" id="IPR027417">
    <property type="entry name" value="P-loop_NTPase"/>
</dbReference>
<sequence length="451" mass="51459">MRSSKLVSHPVFGEGEVLDSRWQGTELLVRFQTGLRLWLPRHRVRFLVEVDESLLDAAVARSAGVDRVSACRMIEAFRLGIVPHQDVERFTFGRDQELKLIDQALAGLERGKGDVLMFEGEYGSGKTHILELIHHRALQAGMAVSLVQFDPVEVSPHRPKRVYRELVRNLRFISEGREGGFRELLQLATRLDLTDHVFFGPLLRKLKRLEPNARESEVFWQWVEGESTKEYATEMRSPYRVRGAQGIPALYDFSTAADFYCNIISAISWMSRQLGFRGLVLLLDEAETVTRLWDVVYLSKSINFMEGLVRVALNDPQLRAVSDRLIHNQVRPVPYIYREPALLLIFATTPTPGEYGYLRLANSVRRRLELTPLAEQALVDAFATMIRIYERAYPGFRLPVEEQKRLLAWLGRRSSGGVRTFIKGCVEALDIARLRQWGVIPTPAEISSRAG</sequence>
<evidence type="ECO:0000313" key="1">
    <source>
        <dbReference type="EMBL" id="HEA87487.1"/>
    </source>
</evidence>
<dbReference type="Pfam" id="PF10923">
    <property type="entry name" value="BrxC_BrxD"/>
    <property type="match status" value="1"/>
</dbReference>
<evidence type="ECO:0000313" key="2">
    <source>
        <dbReference type="EMBL" id="HFJ53210.1"/>
    </source>
</evidence>
<organism evidence="1">
    <name type="scientific">candidate division WOR-3 bacterium</name>
    <dbReference type="NCBI Taxonomy" id="2052148"/>
    <lineage>
        <taxon>Bacteria</taxon>
        <taxon>Bacteria division WOR-3</taxon>
    </lineage>
</organism>
<gene>
    <name evidence="1" type="ORF">ENP94_05690</name>
    <name evidence="2" type="ORF">ENS16_00765</name>
</gene>
<evidence type="ECO:0008006" key="3">
    <source>
        <dbReference type="Google" id="ProtNLM"/>
    </source>
</evidence>
<protein>
    <recommendedName>
        <fullName evidence="3">ATP-binding protein</fullName>
    </recommendedName>
</protein>
<dbReference type="EMBL" id="DSTU01000001">
    <property type="protein sequence ID" value="HFJ53210.1"/>
    <property type="molecule type" value="Genomic_DNA"/>
</dbReference>
<dbReference type="AlphaFoldDB" id="A0A7C1SH93"/>